<gene>
    <name evidence="7" type="primary">FMP52</name>
    <name evidence="7" type="ORF">ALECFALPRED_003555</name>
</gene>
<comment type="caution">
    <text evidence="7">The sequence shown here is derived from an EMBL/GenBank/DDBJ whole genome shotgun (WGS) entry which is preliminary data.</text>
</comment>
<evidence type="ECO:0000313" key="7">
    <source>
        <dbReference type="EMBL" id="CAF9907625.1"/>
    </source>
</evidence>
<name>A0A8H3I8W4_9LECA</name>
<dbReference type="SUPFAM" id="SSF51735">
    <property type="entry name" value="NAD(P)-binding Rossmann-fold domains"/>
    <property type="match status" value="1"/>
</dbReference>
<reference evidence="7" key="1">
    <citation type="submission" date="2021-03" db="EMBL/GenBank/DDBJ databases">
        <authorList>
            <person name="Tagirdzhanova G."/>
        </authorList>
    </citation>
    <scope>NUCLEOTIDE SEQUENCE</scope>
</reference>
<evidence type="ECO:0000256" key="5">
    <source>
        <dbReference type="ARBA" id="ARBA00023128"/>
    </source>
</evidence>
<evidence type="ECO:0000256" key="1">
    <source>
        <dbReference type="ARBA" id="ARBA00004450"/>
    </source>
</evidence>
<organism evidence="7 8">
    <name type="scientific">Alectoria fallacina</name>
    <dbReference type="NCBI Taxonomy" id="1903189"/>
    <lineage>
        <taxon>Eukaryota</taxon>
        <taxon>Fungi</taxon>
        <taxon>Dikarya</taxon>
        <taxon>Ascomycota</taxon>
        <taxon>Pezizomycotina</taxon>
        <taxon>Lecanoromycetes</taxon>
        <taxon>OSLEUM clade</taxon>
        <taxon>Lecanoromycetidae</taxon>
        <taxon>Lecanorales</taxon>
        <taxon>Lecanorineae</taxon>
        <taxon>Parmeliaceae</taxon>
        <taxon>Alectoria</taxon>
    </lineage>
</organism>
<proteinExistence type="inferred from homology"/>
<dbReference type="PANTHER" id="PTHR14097:SF7">
    <property type="entry name" value="OXIDOREDUCTASE HTATIP2"/>
    <property type="match status" value="1"/>
</dbReference>
<dbReference type="Gene3D" id="3.40.50.720">
    <property type="entry name" value="NAD(P)-binding Rossmann-like Domain"/>
    <property type="match status" value="1"/>
</dbReference>
<keyword evidence="5" id="KW-0496">Mitochondrion</keyword>
<sequence>MAERISSAALVGCTGLVGSNILATLTSLSSHPTVHAIARRDLPTSSANLRPIIDSDSSKWPSRLQSLSPTPSIFLSGLGTTRLQAGSFEAQRKIDYDLNLSLAKAAKESGVRVYILISSAGVSSKSLFPYSKMKAELDEAVQELGFPHTILVKPGLLLGTRMDSRPPEAFFRAIAKGLGAISKAWLTDWWAQDADVIGRAAVAAGMQCVEGKRKEGVWVVSQSDILRLGRTEWKGEK</sequence>
<evidence type="ECO:0000256" key="6">
    <source>
        <dbReference type="ARBA" id="ARBA00023136"/>
    </source>
</evidence>
<dbReference type="EMBL" id="CAJPDR010000022">
    <property type="protein sequence ID" value="CAF9907625.1"/>
    <property type="molecule type" value="Genomic_DNA"/>
</dbReference>
<keyword evidence="3" id="KW-1000">Mitochondrion outer membrane</keyword>
<dbReference type="AlphaFoldDB" id="A0A8H3I8W4"/>
<keyword evidence="6" id="KW-0472">Membrane</keyword>
<keyword evidence="8" id="KW-1185">Reference proteome</keyword>
<dbReference type="OrthoDB" id="430436at2759"/>
<dbReference type="InterPro" id="IPR014843">
    <property type="entry name" value="Him1/Fmp52"/>
</dbReference>
<keyword evidence="4" id="KW-0809">Transit peptide</keyword>
<evidence type="ECO:0000313" key="8">
    <source>
        <dbReference type="Proteomes" id="UP000664203"/>
    </source>
</evidence>
<dbReference type="FunFam" id="3.40.50.720:FF:000366">
    <property type="entry name" value="Protein FMP52, mitochondrial"/>
    <property type="match status" value="1"/>
</dbReference>
<dbReference type="Proteomes" id="UP000664203">
    <property type="component" value="Unassembled WGS sequence"/>
</dbReference>
<comment type="similarity">
    <text evidence="2">Belongs to the FMP52 family.</text>
</comment>
<evidence type="ECO:0000256" key="4">
    <source>
        <dbReference type="ARBA" id="ARBA00022946"/>
    </source>
</evidence>
<dbReference type="GO" id="GO:0051170">
    <property type="term" value="P:import into nucleus"/>
    <property type="evidence" value="ECO:0007669"/>
    <property type="project" value="TreeGrafter"/>
</dbReference>
<dbReference type="PANTHER" id="PTHR14097">
    <property type="entry name" value="OXIDOREDUCTASE HTATIP2"/>
    <property type="match status" value="1"/>
</dbReference>
<evidence type="ECO:0000256" key="2">
    <source>
        <dbReference type="ARBA" id="ARBA00006617"/>
    </source>
</evidence>
<evidence type="ECO:0000256" key="3">
    <source>
        <dbReference type="ARBA" id="ARBA00022787"/>
    </source>
</evidence>
<accession>A0A8H3I8W4</accession>
<dbReference type="Pfam" id="PF08732">
    <property type="entry name" value="HIM1"/>
    <property type="match status" value="1"/>
</dbReference>
<protein>
    <submittedName>
        <fullName evidence="7">Protein fmp52, mitochondrial</fullName>
    </submittedName>
</protein>
<dbReference type="GO" id="GO:0005741">
    <property type="term" value="C:mitochondrial outer membrane"/>
    <property type="evidence" value="ECO:0007669"/>
    <property type="project" value="UniProtKB-SubCell"/>
</dbReference>
<comment type="subcellular location">
    <subcellularLocation>
        <location evidence="1">Mitochondrion outer membrane</location>
        <topology evidence="1">Peripheral membrane protein</topology>
    </subcellularLocation>
</comment>
<dbReference type="InterPro" id="IPR036291">
    <property type="entry name" value="NAD(P)-bd_dom_sf"/>
</dbReference>